<proteinExistence type="predicted"/>
<keyword evidence="3" id="KW-1185">Reference proteome</keyword>
<protein>
    <recommendedName>
        <fullName evidence="4">Thiol:disulfide interchange protein DsbD N-terminal domain-containing protein</fullName>
    </recommendedName>
</protein>
<feature type="transmembrane region" description="Helical" evidence="1">
    <location>
        <begin position="31"/>
        <end position="52"/>
    </location>
</feature>
<organism evidence="2 3">
    <name type="scientific">Kribbella sancticallisti</name>
    <dbReference type="NCBI Taxonomy" id="460087"/>
    <lineage>
        <taxon>Bacteria</taxon>
        <taxon>Bacillati</taxon>
        <taxon>Actinomycetota</taxon>
        <taxon>Actinomycetes</taxon>
        <taxon>Propionibacteriales</taxon>
        <taxon>Kribbellaceae</taxon>
        <taxon>Kribbella</taxon>
    </lineage>
</organism>
<reference evidence="2 3" key="1">
    <citation type="journal article" date="2019" name="Int. J. Syst. Evol. Microbiol.">
        <title>The Global Catalogue of Microorganisms (GCM) 10K type strain sequencing project: providing services to taxonomists for standard genome sequencing and annotation.</title>
        <authorList>
            <consortium name="The Broad Institute Genomics Platform"/>
            <consortium name="The Broad Institute Genome Sequencing Center for Infectious Disease"/>
            <person name="Wu L."/>
            <person name="Ma J."/>
        </authorList>
    </citation>
    <scope>NUCLEOTIDE SEQUENCE [LARGE SCALE GENOMIC DNA]</scope>
    <source>
        <strain evidence="2 3">JCM 14969</strain>
    </source>
</reference>
<evidence type="ECO:0000313" key="2">
    <source>
        <dbReference type="EMBL" id="GAA1554732.1"/>
    </source>
</evidence>
<name>A0ABN2CEC1_9ACTN</name>
<sequence length="170" mass="17718">MAVAMTSNTEVGQPAFPEILTRAAARRGGWATYWAVLGCVVLVLLAASRLLVGEDDHGGAVPATPTPFVMAVVPAVAEPGQLIELTLPTGDLRSGYFTLSRAGQILYYLGVGSPVAKPTWFKAVDVERLNLAQPKITGVGPHQLVVPAIATAGTYQLCSGNTCASLTVSR</sequence>
<dbReference type="Proteomes" id="UP001500393">
    <property type="component" value="Unassembled WGS sequence"/>
</dbReference>
<dbReference type="EMBL" id="BAAAOS010000006">
    <property type="protein sequence ID" value="GAA1554732.1"/>
    <property type="molecule type" value="Genomic_DNA"/>
</dbReference>
<comment type="caution">
    <text evidence="2">The sequence shown here is derived from an EMBL/GenBank/DDBJ whole genome shotgun (WGS) entry which is preliminary data.</text>
</comment>
<keyword evidence="1" id="KW-0812">Transmembrane</keyword>
<gene>
    <name evidence="2" type="ORF">GCM10009789_05220</name>
</gene>
<keyword evidence="1" id="KW-1133">Transmembrane helix</keyword>
<evidence type="ECO:0000313" key="3">
    <source>
        <dbReference type="Proteomes" id="UP001500393"/>
    </source>
</evidence>
<evidence type="ECO:0008006" key="4">
    <source>
        <dbReference type="Google" id="ProtNLM"/>
    </source>
</evidence>
<evidence type="ECO:0000256" key="1">
    <source>
        <dbReference type="SAM" id="Phobius"/>
    </source>
</evidence>
<keyword evidence="1" id="KW-0472">Membrane</keyword>
<accession>A0ABN2CEC1</accession>